<dbReference type="AlphaFoldDB" id="A0A9W6MMW3"/>
<dbReference type="Pfam" id="PF03473">
    <property type="entry name" value="MOSC"/>
    <property type="match status" value="1"/>
</dbReference>
<evidence type="ECO:0000313" key="2">
    <source>
        <dbReference type="EMBL" id="GLK51254.1"/>
    </source>
</evidence>
<dbReference type="GO" id="GO:0030170">
    <property type="term" value="F:pyridoxal phosphate binding"/>
    <property type="evidence" value="ECO:0007669"/>
    <property type="project" value="InterPro"/>
</dbReference>
<dbReference type="InterPro" id="IPR011037">
    <property type="entry name" value="Pyrv_Knase-like_insert_dom_sf"/>
</dbReference>
<dbReference type="RefSeq" id="WP_271185640.1">
    <property type="nucleotide sequence ID" value="NZ_BSFE01000002.1"/>
</dbReference>
<dbReference type="EMBL" id="BSFE01000002">
    <property type="protein sequence ID" value="GLK51254.1"/>
    <property type="molecule type" value="Genomic_DNA"/>
</dbReference>
<organism evidence="2 3">
    <name type="scientific">Maricaulis virginensis</name>
    <dbReference type="NCBI Taxonomy" id="144022"/>
    <lineage>
        <taxon>Bacteria</taxon>
        <taxon>Pseudomonadati</taxon>
        <taxon>Pseudomonadota</taxon>
        <taxon>Alphaproteobacteria</taxon>
        <taxon>Maricaulales</taxon>
        <taxon>Maricaulaceae</taxon>
        <taxon>Maricaulis</taxon>
    </lineage>
</organism>
<dbReference type="InterPro" id="IPR005302">
    <property type="entry name" value="MoCF_Sase_C"/>
</dbReference>
<reference evidence="2" key="2">
    <citation type="submission" date="2023-01" db="EMBL/GenBank/DDBJ databases">
        <authorList>
            <person name="Sun Q."/>
            <person name="Evtushenko L."/>
        </authorList>
    </citation>
    <scope>NUCLEOTIDE SEQUENCE</scope>
    <source>
        <strain evidence="2">VKM B-1513</strain>
    </source>
</reference>
<dbReference type="SUPFAM" id="SSF50800">
    <property type="entry name" value="PK beta-barrel domain-like"/>
    <property type="match status" value="1"/>
</dbReference>
<evidence type="ECO:0000313" key="3">
    <source>
        <dbReference type="Proteomes" id="UP001143486"/>
    </source>
</evidence>
<dbReference type="Proteomes" id="UP001143486">
    <property type="component" value="Unassembled WGS sequence"/>
</dbReference>
<gene>
    <name evidence="2" type="ORF">GCM10017621_07620</name>
</gene>
<dbReference type="GO" id="GO:0030151">
    <property type="term" value="F:molybdenum ion binding"/>
    <property type="evidence" value="ECO:0007669"/>
    <property type="project" value="InterPro"/>
</dbReference>
<protein>
    <submittedName>
        <fullName evidence="2">Molybdenum cofactor sulfurase related protein</fullName>
    </submittedName>
</protein>
<comment type="caution">
    <text evidence="2">The sequence shown here is derived from an EMBL/GenBank/DDBJ whole genome shotgun (WGS) entry which is preliminary data.</text>
</comment>
<dbReference type="Gene3D" id="2.40.33.20">
    <property type="entry name" value="PK beta-barrel domain-like"/>
    <property type="match status" value="1"/>
</dbReference>
<dbReference type="GO" id="GO:0003824">
    <property type="term" value="F:catalytic activity"/>
    <property type="evidence" value="ECO:0007669"/>
    <property type="project" value="InterPro"/>
</dbReference>
<feature type="domain" description="MOSC" evidence="1">
    <location>
        <begin position="98"/>
        <end position="251"/>
    </location>
</feature>
<accession>A0A9W6MMW3</accession>
<proteinExistence type="predicted"/>
<name>A0A9W6MMW3_9PROT</name>
<evidence type="ECO:0000259" key="1">
    <source>
        <dbReference type="PROSITE" id="PS51340"/>
    </source>
</evidence>
<reference evidence="2" key="1">
    <citation type="journal article" date="2014" name="Int. J. Syst. Evol. Microbiol.">
        <title>Complete genome sequence of Corynebacterium casei LMG S-19264T (=DSM 44701T), isolated from a smear-ripened cheese.</title>
        <authorList>
            <consortium name="US DOE Joint Genome Institute (JGI-PGF)"/>
            <person name="Walter F."/>
            <person name="Albersmeier A."/>
            <person name="Kalinowski J."/>
            <person name="Ruckert C."/>
        </authorList>
    </citation>
    <scope>NUCLEOTIDE SEQUENCE</scope>
    <source>
        <strain evidence="2">VKM B-1513</strain>
    </source>
</reference>
<keyword evidence="3" id="KW-1185">Reference proteome</keyword>
<dbReference type="PROSITE" id="PS51340">
    <property type="entry name" value="MOSC"/>
    <property type="match status" value="1"/>
</dbReference>
<sequence length="257" mass="27757">MPQLTAITRFPVKGLGPDRMDAVGLQAGKVLPDDRRWAIENGPGPFDADNPGHVKKKHFLMLAGQAELARLDCRYEDAGQRLSVAVDAREAVTVDLEDATTHAPLFDRLAGLLGDQLRGPMRIVSAPGQAMTDIPQPHISLINAASVRDLAARTGHELDPVRFRGNLLIDGLDPWAEFDWIGRDIHIGDAVLRARDPIGRCAATSVNLDTGERDIDLPKALFEHYGHTRCGLYLSVEQGGRIAVGDPVLLDGTGATA</sequence>